<reference evidence="3" key="1">
    <citation type="journal article" date="2017" name="Biotechnol. Biofuels">
        <title>Evaluation of environmental bacterial communities as a factor affecting the growth of duckweed Lemna minor.</title>
        <authorList>
            <person name="Ishizawa H."/>
            <person name="Kuroda M."/>
            <person name="Morikawa M."/>
            <person name="Ike M."/>
        </authorList>
    </citation>
    <scope>NUCLEOTIDE SEQUENCE [LARGE SCALE GENOMIC DNA]</scope>
    <source>
        <strain evidence="3">M6</strain>
    </source>
</reference>
<name>A0A3G9G666_9CAUL</name>
<feature type="transmembrane region" description="Helical" evidence="1">
    <location>
        <begin position="66"/>
        <end position="86"/>
    </location>
</feature>
<gene>
    <name evidence="2" type="ORF">EM6_1177</name>
</gene>
<reference evidence="3" key="2">
    <citation type="journal article" date="2017" name="Plant Physiol. Biochem.">
        <title>Differential oxidative and antioxidative response of duckweed Lemna minor toward plant growth promoting/inhibiting bacteria.</title>
        <authorList>
            <person name="Ishizawa H."/>
            <person name="Kuroda M."/>
            <person name="Morikawa M."/>
            <person name="Ike M."/>
        </authorList>
    </citation>
    <scope>NUCLEOTIDE SEQUENCE [LARGE SCALE GENOMIC DNA]</scope>
    <source>
        <strain evidence="3">M6</strain>
    </source>
</reference>
<proteinExistence type="predicted"/>
<feature type="transmembrane region" description="Helical" evidence="1">
    <location>
        <begin position="35"/>
        <end position="54"/>
    </location>
</feature>
<dbReference type="EMBL" id="AP018827">
    <property type="protein sequence ID" value="BBF80593.1"/>
    <property type="molecule type" value="Genomic_DNA"/>
</dbReference>
<organism evidence="2 3">
    <name type="scientific">Asticcacaulis excentricus</name>
    <dbReference type="NCBI Taxonomy" id="78587"/>
    <lineage>
        <taxon>Bacteria</taxon>
        <taxon>Pseudomonadati</taxon>
        <taxon>Pseudomonadota</taxon>
        <taxon>Alphaproteobacteria</taxon>
        <taxon>Caulobacterales</taxon>
        <taxon>Caulobacteraceae</taxon>
        <taxon>Asticcacaulis</taxon>
    </lineage>
</organism>
<feature type="transmembrane region" description="Helical" evidence="1">
    <location>
        <begin position="98"/>
        <end position="120"/>
    </location>
</feature>
<dbReference type="OrthoDB" id="7173378at2"/>
<sequence>MNYQRWDYVFLLMSGLWGLIGVMLLAAGSHADPRLTSAGMFLLFHAATAIGLVHSGFMGPRMRLNALLLLMVGSGVFAADICSRVMRGEGLLPNLAPTGGVLVMLGWAGVALASALKLTAKKA</sequence>
<evidence type="ECO:0000313" key="3">
    <source>
        <dbReference type="Proteomes" id="UP000278756"/>
    </source>
</evidence>
<dbReference type="AlphaFoldDB" id="A0A3G9G666"/>
<protein>
    <submittedName>
        <fullName evidence="2">Hypothetical transmembrane protein</fullName>
    </submittedName>
</protein>
<evidence type="ECO:0000256" key="1">
    <source>
        <dbReference type="SAM" id="Phobius"/>
    </source>
</evidence>
<keyword evidence="1" id="KW-0472">Membrane</keyword>
<dbReference type="Proteomes" id="UP000278756">
    <property type="component" value="Chromosome 1"/>
</dbReference>
<feature type="transmembrane region" description="Helical" evidence="1">
    <location>
        <begin position="9"/>
        <end position="29"/>
    </location>
</feature>
<keyword evidence="1 2" id="KW-0812">Transmembrane</keyword>
<evidence type="ECO:0000313" key="2">
    <source>
        <dbReference type="EMBL" id="BBF80593.1"/>
    </source>
</evidence>
<accession>A0A3G9G666</accession>
<dbReference type="RefSeq" id="WP_126421013.1">
    <property type="nucleotide sequence ID" value="NZ_AP018827.1"/>
</dbReference>
<keyword evidence="1" id="KW-1133">Transmembrane helix</keyword>